<evidence type="ECO:0000313" key="2">
    <source>
        <dbReference type="EMBL" id="THF75348.1"/>
    </source>
</evidence>
<evidence type="ECO:0000313" key="3">
    <source>
        <dbReference type="Proteomes" id="UP000310636"/>
    </source>
</evidence>
<dbReference type="InterPro" id="IPR013096">
    <property type="entry name" value="Cupin_2"/>
</dbReference>
<dbReference type="InterPro" id="IPR052535">
    <property type="entry name" value="Bacilysin_H2HPP_isomerase"/>
</dbReference>
<feature type="domain" description="Cupin type-2" evidence="1">
    <location>
        <begin position="32"/>
        <end position="92"/>
    </location>
</feature>
<dbReference type="InterPro" id="IPR025499">
    <property type="entry name" value="KdgF"/>
</dbReference>
<accession>A0A4S4BKT3</accession>
<organism evidence="2 3">
    <name type="scientific">Cohnella fermenti</name>
    <dbReference type="NCBI Taxonomy" id="2565925"/>
    <lineage>
        <taxon>Bacteria</taxon>
        <taxon>Bacillati</taxon>
        <taxon>Bacillota</taxon>
        <taxon>Bacilli</taxon>
        <taxon>Bacillales</taxon>
        <taxon>Paenibacillaceae</taxon>
        <taxon>Cohnella</taxon>
    </lineage>
</organism>
<dbReference type="RefSeq" id="WP_136372002.1">
    <property type="nucleotide sequence ID" value="NZ_SSOB01000032.1"/>
</dbReference>
<dbReference type="Pfam" id="PF07883">
    <property type="entry name" value="Cupin_2"/>
    <property type="match status" value="1"/>
</dbReference>
<dbReference type="Gene3D" id="2.60.120.10">
    <property type="entry name" value="Jelly Rolls"/>
    <property type="match status" value="1"/>
</dbReference>
<dbReference type="InterPro" id="IPR014710">
    <property type="entry name" value="RmlC-like_jellyroll"/>
</dbReference>
<dbReference type="SUPFAM" id="SSF51182">
    <property type="entry name" value="RmlC-like cupins"/>
    <property type="match status" value="1"/>
</dbReference>
<dbReference type="OrthoDB" id="9811153at2"/>
<dbReference type="EMBL" id="SSOB01000032">
    <property type="protein sequence ID" value="THF75348.1"/>
    <property type="molecule type" value="Genomic_DNA"/>
</dbReference>
<name>A0A4S4BKT3_9BACL</name>
<reference evidence="2 3" key="1">
    <citation type="submission" date="2019-04" db="EMBL/GenBank/DDBJ databases">
        <title>Cohnella sp. nov. isolated from preserved vegetables.</title>
        <authorList>
            <person name="Lin S.-Y."/>
            <person name="Hung M.-H."/>
            <person name="Young C.-C."/>
        </authorList>
    </citation>
    <scope>NUCLEOTIDE SEQUENCE [LARGE SCALE GENOMIC DNA]</scope>
    <source>
        <strain evidence="2 3">CC-MHH1044</strain>
    </source>
</reference>
<dbReference type="PIRSF" id="PIRSF029883">
    <property type="entry name" value="KdgF"/>
    <property type="match status" value="1"/>
</dbReference>
<dbReference type="InterPro" id="IPR011051">
    <property type="entry name" value="RmlC_Cupin_sf"/>
</dbReference>
<dbReference type="CDD" id="cd02238">
    <property type="entry name" value="cupin_KdgF"/>
    <property type="match status" value="1"/>
</dbReference>
<protein>
    <submittedName>
        <fullName evidence="2">Cupin domain-containing protein</fullName>
    </submittedName>
</protein>
<dbReference type="AlphaFoldDB" id="A0A4S4BKT3"/>
<comment type="caution">
    <text evidence="2">The sequence shown here is derived from an EMBL/GenBank/DDBJ whole genome shotgun (WGS) entry which is preliminary data.</text>
</comment>
<dbReference type="Proteomes" id="UP000310636">
    <property type="component" value="Unassembled WGS sequence"/>
</dbReference>
<keyword evidence="3" id="KW-1185">Reference proteome</keyword>
<sequence length="113" mass="12348">MIVHNNDIPSRKVDEYASRKILGTGGSLMMVEVSFKKGGVGEVHFHEEHEQTSYIVKGKFEVSVGGVKSILSAGDSFYAGLRVPHGVVALEDSIILDVFTPLRQDFLEAEVAE</sequence>
<gene>
    <name evidence="2" type="ORF">E6C55_22120</name>
</gene>
<proteinExistence type="predicted"/>
<dbReference type="PANTHER" id="PTHR40112">
    <property type="entry name" value="H2HPP ISOMERASE"/>
    <property type="match status" value="1"/>
</dbReference>
<dbReference type="PANTHER" id="PTHR40112:SF1">
    <property type="entry name" value="H2HPP ISOMERASE"/>
    <property type="match status" value="1"/>
</dbReference>
<evidence type="ECO:0000259" key="1">
    <source>
        <dbReference type="Pfam" id="PF07883"/>
    </source>
</evidence>